<evidence type="ECO:0000313" key="2">
    <source>
        <dbReference type="Proteomes" id="UP000198226"/>
    </source>
</evidence>
<gene>
    <name evidence="1" type="ORF">GA0070623_2787</name>
</gene>
<protein>
    <submittedName>
        <fullName evidence="1">Uncharacterized protein</fullName>
    </submittedName>
</protein>
<dbReference type="OrthoDB" id="3402894at2"/>
<dbReference type="RefSeq" id="WP_067307619.1">
    <property type="nucleotide sequence ID" value="NZ_LRMV01000054.1"/>
</dbReference>
<proteinExistence type="predicted"/>
<accession>A0A109IKS4</accession>
<sequence>MNQRYDDAGQPMTAAEAAAWDAEVDARFAAIRAEREAAEQPAEEQPSAGRSAEDIGRIARQIKGYERQTPEHIEDIAKRIRGPF</sequence>
<dbReference type="Proteomes" id="UP000198226">
    <property type="component" value="Chromosome I"/>
</dbReference>
<name>A0A109IKS4_9ACTN</name>
<reference evidence="2" key="1">
    <citation type="submission" date="2016-06" db="EMBL/GenBank/DDBJ databases">
        <authorList>
            <person name="Varghese N."/>
            <person name="Submissions Spin"/>
        </authorList>
    </citation>
    <scope>NUCLEOTIDE SEQUENCE [LARGE SCALE GENOMIC DNA]</scope>
    <source>
        <strain evidence="2">DSM 44983</strain>
    </source>
</reference>
<keyword evidence="2" id="KW-1185">Reference proteome</keyword>
<dbReference type="AlphaFoldDB" id="A0A109IKS4"/>
<evidence type="ECO:0000313" key="1">
    <source>
        <dbReference type="EMBL" id="SCG60718.1"/>
    </source>
</evidence>
<dbReference type="EMBL" id="LT607752">
    <property type="protein sequence ID" value="SCG60718.1"/>
    <property type="molecule type" value="Genomic_DNA"/>
</dbReference>
<organism evidence="1 2">
    <name type="scientific">Micromonospora rifamycinica</name>
    <dbReference type="NCBI Taxonomy" id="291594"/>
    <lineage>
        <taxon>Bacteria</taxon>
        <taxon>Bacillati</taxon>
        <taxon>Actinomycetota</taxon>
        <taxon>Actinomycetes</taxon>
        <taxon>Micromonosporales</taxon>
        <taxon>Micromonosporaceae</taxon>
        <taxon>Micromonospora</taxon>
    </lineage>
</organism>